<dbReference type="EMBL" id="CP119528">
    <property type="protein sequence ID" value="WER43225.1"/>
    <property type="molecule type" value="Genomic_DNA"/>
</dbReference>
<dbReference type="Pfam" id="PF00909">
    <property type="entry name" value="Ammonium_transp"/>
    <property type="match status" value="1"/>
</dbReference>
<evidence type="ECO:0000313" key="14">
    <source>
        <dbReference type="Proteomes" id="UP001222182"/>
    </source>
</evidence>
<evidence type="ECO:0000256" key="4">
    <source>
        <dbReference type="ARBA" id="ARBA00022692"/>
    </source>
</evidence>
<feature type="transmembrane region" description="Helical" evidence="9">
    <location>
        <begin position="6"/>
        <end position="25"/>
    </location>
</feature>
<keyword evidence="5 9" id="KW-1133">Transmembrane helix</keyword>
<dbReference type="Proteomes" id="UP000516122">
    <property type="component" value="Chromosome"/>
</dbReference>
<feature type="transmembrane region" description="Helical" evidence="9">
    <location>
        <begin position="37"/>
        <end position="58"/>
    </location>
</feature>
<evidence type="ECO:0000313" key="11">
    <source>
        <dbReference type="EMBL" id="QNP39137.1"/>
    </source>
</evidence>
<dbReference type="Proteomes" id="UP001222182">
    <property type="component" value="Chromosome"/>
</dbReference>
<reference evidence="12 14" key="2">
    <citation type="submission" date="2023-03" db="EMBL/GenBank/DDBJ databases">
        <title>Complete genome sequence of an Enterococcus faecalis urinary isolate.</title>
        <authorList>
            <person name="Brauer A.L."/>
            <person name="Armbruster C.E."/>
        </authorList>
    </citation>
    <scope>NUCLEOTIDE SEQUENCE [LARGE SCALE GENOMIC DNA]</scope>
    <source>
        <strain evidence="12 14">3143</strain>
    </source>
</reference>
<dbReference type="Gene3D" id="1.10.3430.10">
    <property type="entry name" value="Ammonium transporter AmtB like domains"/>
    <property type="match status" value="1"/>
</dbReference>
<dbReference type="InterPro" id="IPR001905">
    <property type="entry name" value="Ammonium_transpt"/>
</dbReference>
<proteinExistence type="inferred from homology"/>
<dbReference type="EMBL" id="CP060804">
    <property type="protein sequence ID" value="QNP39137.1"/>
    <property type="molecule type" value="Genomic_DNA"/>
</dbReference>
<name>A0A6B1XZJ2_ENTFL</name>
<feature type="transmembrane region" description="Helical" evidence="9">
    <location>
        <begin position="319"/>
        <end position="343"/>
    </location>
</feature>
<dbReference type="GO" id="GO:0008519">
    <property type="term" value="F:ammonium channel activity"/>
    <property type="evidence" value="ECO:0007669"/>
    <property type="project" value="InterPro"/>
</dbReference>
<keyword evidence="7" id="KW-0924">Ammonia transport</keyword>
<keyword evidence="4 9" id="KW-0812">Transmembrane</keyword>
<organism evidence="11 13">
    <name type="scientific">Enterococcus faecalis</name>
    <name type="common">Streptococcus faecalis</name>
    <dbReference type="NCBI Taxonomy" id="1351"/>
    <lineage>
        <taxon>Bacteria</taxon>
        <taxon>Bacillati</taxon>
        <taxon>Bacillota</taxon>
        <taxon>Bacilli</taxon>
        <taxon>Lactobacillales</taxon>
        <taxon>Enterococcaceae</taxon>
        <taxon>Enterococcus</taxon>
    </lineage>
</organism>
<reference evidence="11 13" key="1">
    <citation type="submission" date="2020-08" db="EMBL/GenBank/DDBJ databases">
        <title>Enterococcus faecalis SF28073 genome assembly.</title>
        <authorList>
            <person name="Duerkop B.A."/>
            <person name="Johnson C.N."/>
        </authorList>
    </citation>
    <scope>NUCLEOTIDE SEQUENCE [LARGE SCALE GENOMIC DNA]</scope>
    <source>
        <strain evidence="11 13">SF28073</strain>
    </source>
</reference>
<feature type="domain" description="Ammonium transporter AmtB-like" evidence="10">
    <location>
        <begin position="5"/>
        <end position="347"/>
    </location>
</feature>
<feature type="transmembrane region" description="Helical" evidence="9">
    <location>
        <begin position="78"/>
        <end position="100"/>
    </location>
</feature>
<keyword evidence="6 9" id="KW-0472">Membrane</keyword>
<evidence type="ECO:0000256" key="5">
    <source>
        <dbReference type="ARBA" id="ARBA00022989"/>
    </source>
</evidence>
<protein>
    <recommendedName>
        <fullName evidence="8">Ammonium transporter</fullName>
    </recommendedName>
</protein>
<evidence type="ECO:0000256" key="9">
    <source>
        <dbReference type="SAM" id="Phobius"/>
    </source>
</evidence>
<dbReference type="PANTHER" id="PTHR43029:SF10">
    <property type="entry name" value="AMMONIUM TRANSPORTER MEP2"/>
    <property type="match status" value="1"/>
</dbReference>
<feature type="transmembrane region" description="Helical" evidence="9">
    <location>
        <begin position="264"/>
        <end position="283"/>
    </location>
</feature>
<evidence type="ECO:0000259" key="10">
    <source>
        <dbReference type="Pfam" id="PF00909"/>
    </source>
</evidence>
<feature type="transmembrane region" description="Helical" evidence="9">
    <location>
        <begin position="107"/>
        <end position="128"/>
    </location>
</feature>
<dbReference type="InterPro" id="IPR029020">
    <property type="entry name" value="Ammonium/urea_transptr"/>
</dbReference>
<evidence type="ECO:0000313" key="13">
    <source>
        <dbReference type="Proteomes" id="UP000516122"/>
    </source>
</evidence>
<dbReference type="RefSeq" id="WP_002387722.1">
    <property type="nucleotide sequence ID" value="NZ_AP027302.1"/>
</dbReference>
<feature type="transmembrane region" description="Helical" evidence="9">
    <location>
        <begin position="239"/>
        <end position="258"/>
    </location>
</feature>
<dbReference type="GO" id="GO:0005886">
    <property type="term" value="C:plasma membrane"/>
    <property type="evidence" value="ECO:0007669"/>
    <property type="project" value="TreeGrafter"/>
</dbReference>
<feature type="transmembrane region" description="Helical" evidence="9">
    <location>
        <begin position="209"/>
        <end position="232"/>
    </location>
</feature>
<evidence type="ECO:0000256" key="3">
    <source>
        <dbReference type="ARBA" id="ARBA00022448"/>
    </source>
</evidence>
<evidence type="ECO:0000313" key="12">
    <source>
        <dbReference type="EMBL" id="WER43225.1"/>
    </source>
</evidence>
<evidence type="ECO:0000256" key="6">
    <source>
        <dbReference type="ARBA" id="ARBA00023136"/>
    </source>
</evidence>
<dbReference type="PANTHER" id="PTHR43029">
    <property type="entry name" value="AMMONIUM TRANSPORTER MEP2"/>
    <property type="match status" value="1"/>
</dbReference>
<evidence type="ECO:0000256" key="7">
    <source>
        <dbReference type="ARBA" id="ARBA00023177"/>
    </source>
</evidence>
<evidence type="ECO:0000256" key="8">
    <source>
        <dbReference type="ARBA" id="ARBA00050025"/>
    </source>
</evidence>
<dbReference type="InterPro" id="IPR024041">
    <property type="entry name" value="NH4_transpt_AmtB-like_dom"/>
</dbReference>
<dbReference type="AlphaFoldDB" id="A0A6B1XZJ2"/>
<feature type="transmembrane region" description="Helical" evidence="9">
    <location>
        <begin position="179"/>
        <end position="197"/>
    </location>
</feature>
<feature type="transmembrane region" description="Helical" evidence="9">
    <location>
        <begin position="148"/>
        <end position="167"/>
    </location>
</feature>
<accession>A0A6B1XZJ2</accession>
<gene>
    <name evidence="11" type="ORF">H9Q64_07690</name>
    <name evidence="12" type="ORF">P0083_02705</name>
</gene>
<dbReference type="SUPFAM" id="SSF111352">
    <property type="entry name" value="Ammonium transporter"/>
    <property type="match status" value="1"/>
</dbReference>
<evidence type="ECO:0000256" key="2">
    <source>
        <dbReference type="ARBA" id="ARBA00005887"/>
    </source>
</evidence>
<feature type="transmembrane region" description="Helical" evidence="9">
    <location>
        <begin position="295"/>
        <end position="313"/>
    </location>
</feature>
<sequence length="356" mass="39387">MNNLFIFVCFCFMWLMIFGVILYYVGLVNHRYIHHTLILGLVTIISGTLCWLFVGYSLSFFGNIQYSIFYSPLASSEIVSILIQLLFCLYSVIMIIGSVLERGNWKYIVLFVPLWIVFVYAPVCFSLWGHGNWLGKIGVLDYSGGLVVHTTAGIGSLVLAITSPIRLKNSLIFKSQEMIAFVGMLFITLGWFGFNMAPSGKIGEESIQIWLNTLISILGGSISWPFTQWILIKKVSIYSIMNGIIGGLVGSTCSVGYISPAISLLISVIVCTLCPIVIHIMHLRIANFDDAADSFGMNAVGGIAGSILTGVMAEKGDFFLQLFGTFLISIWSLSLSLLIHYLLKKIVNDCDSQCIR</sequence>
<keyword evidence="3" id="KW-0813">Transport</keyword>
<comment type="similarity">
    <text evidence="2">Belongs to the ammonia transporter channel (TC 1.A.11.2) family.</text>
</comment>
<comment type="subcellular location">
    <subcellularLocation>
        <location evidence="1">Membrane</location>
        <topology evidence="1">Multi-pass membrane protein</topology>
    </subcellularLocation>
</comment>
<evidence type="ECO:0000256" key="1">
    <source>
        <dbReference type="ARBA" id="ARBA00004141"/>
    </source>
</evidence>